<comment type="caution">
    <text evidence="1">The sequence shown here is derived from an EMBL/GenBank/DDBJ whole genome shotgun (WGS) entry which is preliminary data.</text>
</comment>
<organism evidence="1 2">
    <name type="scientific">Mycena pura</name>
    <dbReference type="NCBI Taxonomy" id="153505"/>
    <lineage>
        <taxon>Eukaryota</taxon>
        <taxon>Fungi</taxon>
        <taxon>Dikarya</taxon>
        <taxon>Basidiomycota</taxon>
        <taxon>Agaricomycotina</taxon>
        <taxon>Agaricomycetes</taxon>
        <taxon>Agaricomycetidae</taxon>
        <taxon>Agaricales</taxon>
        <taxon>Marasmiineae</taxon>
        <taxon>Mycenaceae</taxon>
        <taxon>Mycena</taxon>
    </lineage>
</organism>
<reference evidence="1" key="1">
    <citation type="submission" date="2023-03" db="EMBL/GenBank/DDBJ databases">
        <title>Massive genome expansion in bonnet fungi (Mycena s.s.) driven by repeated elements and novel gene families across ecological guilds.</title>
        <authorList>
            <consortium name="Lawrence Berkeley National Laboratory"/>
            <person name="Harder C.B."/>
            <person name="Miyauchi S."/>
            <person name="Viragh M."/>
            <person name="Kuo A."/>
            <person name="Thoen E."/>
            <person name="Andreopoulos B."/>
            <person name="Lu D."/>
            <person name="Skrede I."/>
            <person name="Drula E."/>
            <person name="Henrissat B."/>
            <person name="Morin E."/>
            <person name="Kohler A."/>
            <person name="Barry K."/>
            <person name="LaButti K."/>
            <person name="Morin E."/>
            <person name="Salamov A."/>
            <person name="Lipzen A."/>
            <person name="Mereny Z."/>
            <person name="Hegedus B."/>
            <person name="Baldrian P."/>
            <person name="Stursova M."/>
            <person name="Weitz H."/>
            <person name="Taylor A."/>
            <person name="Grigoriev I.V."/>
            <person name="Nagy L.G."/>
            <person name="Martin F."/>
            <person name="Kauserud H."/>
        </authorList>
    </citation>
    <scope>NUCLEOTIDE SEQUENCE</scope>
    <source>
        <strain evidence="1">9144</strain>
    </source>
</reference>
<dbReference type="EMBL" id="JARJCW010000096">
    <property type="protein sequence ID" value="KAJ7194762.1"/>
    <property type="molecule type" value="Genomic_DNA"/>
</dbReference>
<evidence type="ECO:0000313" key="1">
    <source>
        <dbReference type="EMBL" id="KAJ7194762.1"/>
    </source>
</evidence>
<keyword evidence="2" id="KW-1185">Reference proteome</keyword>
<evidence type="ECO:0000313" key="2">
    <source>
        <dbReference type="Proteomes" id="UP001219525"/>
    </source>
</evidence>
<protein>
    <submittedName>
        <fullName evidence="1">Uncharacterized protein</fullName>
    </submittedName>
</protein>
<name>A0AAD6UUE9_9AGAR</name>
<sequence>MYDKMRAGAACRQCTTLYSSPTRVRAAHTVPPRSAIRYAASVRRRRIHYYWMALHALMQCTARLILANVAGEAVLAADWAVVRGFATLGMEERARYSFRAEPDREAWKKAFELFCTAFHRPRREDGAKSKTLTVEEKRVATILRKPLPDEIETALFDYDKGFLPGLGRMSLNLEAHGGLYTLHAHLNHSYAPNVSVRHIDQRHALSRITLKALADI</sequence>
<gene>
    <name evidence="1" type="ORF">GGX14DRAFT_678455</name>
</gene>
<accession>A0AAD6UUE9</accession>
<dbReference type="AlphaFoldDB" id="A0AAD6UUE9"/>
<proteinExistence type="predicted"/>
<dbReference type="Proteomes" id="UP001219525">
    <property type="component" value="Unassembled WGS sequence"/>
</dbReference>